<reference evidence="2 3" key="1">
    <citation type="journal article" date="2016" name="Nat. Commun.">
        <title>Thousands of microbial genomes shed light on interconnected biogeochemical processes in an aquifer system.</title>
        <authorList>
            <person name="Anantharaman K."/>
            <person name="Brown C.T."/>
            <person name="Hug L.A."/>
            <person name="Sharon I."/>
            <person name="Castelle C.J."/>
            <person name="Probst A.J."/>
            <person name="Thomas B.C."/>
            <person name="Singh A."/>
            <person name="Wilkins M.J."/>
            <person name="Karaoz U."/>
            <person name="Brodie E.L."/>
            <person name="Williams K.H."/>
            <person name="Hubbard S.S."/>
            <person name="Banfield J.F."/>
        </authorList>
    </citation>
    <scope>NUCLEOTIDE SEQUENCE [LARGE SCALE GENOMIC DNA]</scope>
</reference>
<dbReference type="Pfam" id="PF01882">
    <property type="entry name" value="DUF58"/>
    <property type="match status" value="1"/>
</dbReference>
<dbReference type="InterPro" id="IPR002881">
    <property type="entry name" value="DUF58"/>
</dbReference>
<dbReference type="PANTHER" id="PTHR33608:SF6">
    <property type="entry name" value="BLL2464 PROTEIN"/>
    <property type="match status" value="1"/>
</dbReference>
<proteinExistence type="predicted"/>
<feature type="domain" description="DUF58" evidence="1">
    <location>
        <begin position="47"/>
        <end position="277"/>
    </location>
</feature>
<dbReference type="EMBL" id="MGKJ01000015">
    <property type="protein sequence ID" value="OGN23779.1"/>
    <property type="molecule type" value="Genomic_DNA"/>
</dbReference>
<dbReference type="STRING" id="1802695.A3A13_01890"/>
<dbReference type="SUPFAM" id="SSF53300">
    <property type="entry name" value="vWA-like"/>
    <property type="match status" value="1"/>
</dbReference>
<evidence type="ECO:0000313" key="3">
    <source>
        <dbReference type="Proteomes" id="UP000178911"/>
    </source>
</evidence>
<dbReference type="Proteomes" id="UP000178911">
    <property type="component" value="Unassembled WGS sequence"/>
</dbReference>
<evidence type="ECO:0000259" key="1">
    <source>
        <dbReference type="Pfam" id="PF01882"/>
    </source>
</evidence>
<evidence type="ECO:0000313" key="2">
    <source>
        <dbReference type="EMBL" id="OGN23779.1"/>
    </source>
</evidence>
<sequence length="318" mass="35645">MEDVANILSELHELADGLQRGKIRNLALGERKSGIMGDGRERYDISEWEPGDPFNSIDWALTLIYWPEQILKINRIETKSLPLVVALDATPSMLVRFAGEESKFRLMLRLAVTLAFSSIHERDPVCMTSFGNPSAFFLPPRYGKGNLFLAAELLIDDAAEFYKGIDRSKTQFKPYVSAVDINECLADILARVRKQALVVMVSDFTDVIYGRTSIDEELLSGLVARHKDNVVFLILDDEEELSWTGGVGTVMTRNIETGRLKEVKASHAVRIRAEHAEKQLVFQKYLEDLGIDSLVLSSNNWFDKLADFAAGRQSSSVA</sequence>
<dbReference type="AlphaFoldDB" id="A0A1F8GH57"/>
<accession>A0A1F8GH57</accession>
<organism evidence="2 3">
    <name type="scientific">Candidatus Yanofskybacteria bacterium RIFCSPLOWO2_01_FULL_43_22</name>
    <dbReference type="NCBI Taxonomy" id="1802695"/>
    <lineage>
        <taxon>Bacteria</taxon>
        <taxon>Candidatus Yanofskyibacteriota</taxon>
    </lineage>
</organism>
<dbReference type="PANTHER" id="PTHR33608">
    <property type="entry name" value="BLL2464 PROTEIN"/>
    <property type="match status" value="1"/>
</dbReference>
<comment type="caution">
    <text evidence="2">The sequence shown here is derived from an EMBL/GenBank/DDBJ whole genome shotgun (WGS) entry which is preliminary data.</text>
</comment>
<dbReference type="InterPro" id="IPR036465">
    <property type="entry name" value="vWFA_dom_sf"/>
</dbReference>
<name>A0A1F8GH57_9BACT</name>
<protein>
    <recommendedName>
        <fullName evidence="1">DUF58 domain-containing protein</fullName>
    </recommendedName>
</protein>
<gene>
    <name evidence="2" type="ORF">A3A13_01890</name>
</gene>